<gene>
    <name evidence="2" type="ORF">FOMPIDRAFT_86619</name>
</gene>
<feature type="region of interest" description="Disordered" evidence="1">
    <location>
        <begin position="365"/>
        <end position="393"/>
    </location>
</feature>
<sequence length="393" mass="43848">MAEPHMEYNLYHTCGSVNSYTIATVNFSDPTASLAVYPQAVFNHKEATPMLAPMGNSSQNVEEKLDVLKQHLGKAETGEYAPDFGRFLIRTGKDGKLIKIPIDFWEVKPLCVVTLDVPWWSPVYQEAADKIMLKHLPQVYNTAMAAFAQYSDLDKISAVLIVGIYFSRFEWMRPAPPAREPTRQRPPVTPVPGGSLDANAHFNTRVQQLLVHLAEEVVHIPTVISWNQPISKDATHPTLRLKCFTLSDPFTQAIYSPVNRVATRHNMTVTFQPSWFDAWKGANVQGPPQKADRVTAELELHRLRINEALMALQGELKIMHTSLQKGVPENQALHLGCGDQTDSVAVKTRTSVDYLTPWEMIGNEGMPQAGEEGQRVAEKTATLSNEDGDYDKG</sequence>
<dbReference type="Proteomes" id="UP000015241">
    <property type="component" value="Unassembled WGS sequence"/>
</dbReference>
<evidence type="ECO:0000313" key="3">
    <source>
        <dbReference type="Proteomes" id="UP000015241"/>
    </source>
</evidence>
<protein>
    <submittedName>
        <fullName evidence="2">Uncharacterized protein</fullName>
    </submittedName>
</protein>
<dbReference type="HOGENOM" id="CLU_702156_0_0_1"/>
<evidence type="ECO:0000256" key="1">
    <source>
        <dbReference type="SAM" id="MobiDB-lite"/>
    </source>
</evidence>
<dbReference type="InParanoid" id="S8E213"/>
<reference evidence="2 3" key="1">
    <citation type="journal article" date="2012" name="Science">
        <title>The Paleozoic origin of enzymatic lignin decomposition reconstructed from 31 fungal genomes.</title>
        <authorList>
            <person name="Floudas D."/>
            <person name="Binder M."/>
            <person name="Riley R."/>
            <person name="Barry K."/>
            <person name="Blanchette R.A."/>
            <person name="Henrissat B."/>
            <person name="Martinez A.T."/>
            <person name="Otillar R."/>
            <person name="Spatafora J.W."/>
            <person name="Yadav J.S."/>
            <person name="Aerts A."/>
            <person name="Benoit I."/>
            <person name="Boyd A."/>
            <person name="Carlson A."/>
            <person name="Copeland A."/>
            <person name="Coutinho P.M."/>
            <person name="de Vries R.P."/>
            <person name="Ferreira P."/>
            <person name="Findley K."/>
            <person name="Foster B."/>
            <person name="Gaskell J."/>
            <person name="Glotzer D."/>
            <person name="Gorecki P."/>
            <person name="Heitman J."/>
            <person name="Hesse C."/>
            <person name="Hori C."/>
            <person name="Igarashi K."/>
            <person name="Jurgens J.A."/>
            <person name="Kallen N."/>
            <person name="Kersten P."/>
            <person name="Kohler A."/>
            <person name="Kuees U."/>
            <person name="Kumar T.K.A."/>
            <person name="Kuo A."/>
            <person name="LaButti K."/>
            <person name="Larrondo L.F."/>
            <person name="Lindquist E."/>
            <person name="Ling A."/>
            <person name="Lombard V."/>
            <person name="Lucas S."/>
            <person name="Lundell T."/>
            <person name="Martin R."/>
            <person name="McLaughlin D.J."/>
            <person name="Morgenstern I."/>
            <person name="Morin E."/>
            <person name="Murat C."/>
            <person name="Nagy L.G."/>
            <person name="Nolan M."/>
            <person name="Ohm R.A."/>
            <person name="Patyshakuliyeva A."/>
            <person name="Rokas A."/>
            <person name="Ruiz-Duenas F.J."/>
            <person name="Sabat G."/>
            <person name="Salamov A."/>
            <person name="Samejima M."/>
            <person name="Schmutz J."/>
            <person name="Slot J.C."/>
            <person name="St John F."/>
            <person name="Stenlid J."/>
            <person name="Sun H."/>
            <person name="Sun S."/>
            <person name="Syed K."/>
            <person name="Tsang A."/>
            <person name="Wiebenga A."/>
            <person name="Young D."/>
            <person name="Pisabarro A."/>
            <person name="Eastwood D.C."/>
            <person name="Martin F."/>
            <person name="Cullen D."/>
            <person name="Grigoriev I.V."/>
            <person name="Hibbett D.S."/>
        </authorList>
    </citation>
    <scope>NUCLEOTIDE SEQUENCE</scope>
    <source>
        <strain evidence="3">FP-58527</strain>
    </source>
</reference>
<organism evidence="2 3">
    <name type="scientific">Fomitopsis schrenkii</name>
    <name type="common">Brown rot fungus</name>
    <dbReference type="NCBI Taxonomy" id="2126942"/>
    <lineage>
        <taxon>Eukaryota</taxon>
        <taxon>Fungi</taxon>
        <taxon>Dikarya</taxon>
        <taxon>Basidiomycota</taxon>
        <taxon>Agaricomycotina</taxon>
        <taxon>Agaricomycetes</taxon>
        <taxon>Polyporales</taxon>
        <taxon>Fomitopsis</taxon>
    </lineage>
</organism>
<proteinExistence type="predicted"/>
<evidence type="ECO:0000313" key="2">
    <source>
        <dbReference type="EMBL" id="EPS97463.1"/>
    </source>
</evidence>
<accession>S8E213</accession>
<keyword evidence="3" id="KW-1185">Reference proteome</keyword>
<dbReference type="AlphaFoldDB" id="S8E213"/>
<dbReference type="OrthoDB" id="2756970at2759"/>
<dbReference type="EMBL" id="KE504176">
    <property type="protein sequence ID" value="EPS97463.1"/>
    <property type="molecule type" value="Genomic_DNA"/>
</dbReference>
<name>S8E213_FOMSC</name>